<reference evidence="3" key="1">
    <citation type="submission" date="2018-05" db="EMBL/GenBank/DDBJ databases">
        <authorList>
            <person name="Li Y."/>
        </authorList>
    </citation>
    <scope>NUCLEOTIDE SEQUENCE [LARGE SCALE GENOMIC DNA]</scope>
    <source>
        <strain evidence="3">3d-2-2</strain>
    </source>
</reference>
<organism evidence="2 3">
    <name type="scientific">Corticimicrobacter populi</name>
    <dbReference type="NCBI Taxonomy" id="2175229"/>
    <lineage>
        <taxon>Bacteria</taxon>
        <taxon>Pseudomonadati</taxon>
        <taxon>Pseudomonadota</taxon>
        <taxon>Betaproteobacteria</taxon>
        <taxon>Burkholderiales</taxon>
        <taxon>Alcaligenaceae</taxon>
        <taxon>Corticimicrobacter</taxon>
    </lineage>
</organism>
<dbReference type="RefSeq" id="WP_109062175.1">
    <property type="nucleotide sequence ID" value="NZ_QETA01000004.1"/>
</dbReference>
<protein>
    <recommendedName>
        <fullName evidence="4">Tetratricopeptide repeat protein</fullName>
    </recommendedName>
</protein>
<name>A0A2V1K0J6_9BURK</name>
<dbReference type="Pfam" id="PF14559">
    <property type="entry name" value="TPR_19"/>
    <property type="match status" value="2"/>
</dbReference>
<dbReference type="AlphaFoldDB" id="A0A2V1K0J6"/>
<evidence type="ECO:0000256" key="1">
    <source>
        <dbReference type="PROSITE-ProRule" id="PRU00339"/>
    </source>
</evidence>
<sequence>MMNPVRFLLTSLGAGLLATGSASGSTHVSRLLAADDTPKVVQSAREVERIHLRQGELPEVKLTGDILYRILASEVAAQRGIYPTAASTLYQLAQSTRDPRLARRALEFSLAGGSLVNALEAARLWATLDPADPEADSSVLALSAANGQTRGLADELRQRMTNATDKVAALEQALQVLGRVRQRKQALDILDQVLDDQTRQMYEARLALSDLAFAAQEIDRAVLEARLALVARPGAEQAALRVLEYGVNLDQEQAIEDARTFVRNHPGAREVRLALVGLFVNLNRYGDALQELTLMRADAPEDFDLLLLQAEVNYQSERLDTARALLDQYLSVQTQRRRDVGDGASDASSAQADAYLLLARISQEQGKIEQAVQELGMIDDPDMQFQISLRQAQLYASQGQFDAALDRVHQAQARDDDERIQRAQFEAQLLREAGRVEAAIAVLEKADVDIPDATQIKYDLSMLYERVGRLDEMERLLRRIIEIDPSHAHAYNALGYTFADRNIRLDEAHTLISRALDMMPDNPYILDSMGWVLFRQGDLGRAQDYLWQAYRIAPESEIAAHLAEVMWQRGSFDEARQLLADGLRQEPDSAVLLETVKKLGLTADELISVQPAQGVSAP</sequence>
<evidence type="ECO:0000313" key="2">
    <source>
        <dbReference type="EMBL" id="PWF22650.1"/>
    </source>
</evidence>
<evidence type="ECO:0008006" key="4">
    <source>
        <dbReference type="Google" id="ProtNLM"/>
    </source>
</evidence>
<keyword evidence="1" id="KW-0802">TPR repeat</keyword>
<accession>A0A2V1K0J6</accession>
<dbReference type="Pfam" id="PF13432">
    <property type="entry name" value="TPR_16"/>
    <property type="match status" value="1"/>
</dbReference>
<comment type="caution">
    <text evidence="2">The sequence shown here is derived from an EMBL/GenBank/DDBJ whole genome shotgun (WGS) entry which is preliminary data.</text>
</comment>
<dbReference type="InterPro" id="IPR011990">
    <property type="entry name" value="TPR-like_helical_dom_sf"/>
</dbReference>
<dbReference type="PANTHER" id="PTHR12558:SF13">
    <property type="entry name" value="CELL DIVISION CYCLE PROTEIN 27 HOMOLOG"/>
    <property type="match status" value="1"/>
</dbReference>
<dbReference type="EMBL" id="QETA01000004">
    <property type="protein sequence ID" value="PWF22650.1"/>
    <property type="molecule type" value="Genomic_DNA"/>
</dbReference>
<dbReference type="PROSITE" id="PS50005">
    <property type="entry name" value="TPR"/>
    <property type="match status" value="1"/>
</dbReference>
<keyword evidence="3" id="KW-1185">Reference proteome</keyword>
<proteinExistence type="predicted"/>
<gene>
    <name evidence="2" type="ORF">DD235_11270</name>
</gene>
<evidence type="ECO:0000313" key="3">
    <source>
        <dbReference type="Proteomes" id="UP000245212"/>
    </source>
</evidence>
<dbReference type="Gene3D" id="1.25.40.10">
    <property type="entry name" value="Tetratricopeptide repeat domain"/>
    <property type="match status" value="2"/>
</dbReference>
<feature type="repeat" description="TPR" evidence="1">
    <location>
        <begin position="454"/>
        <end position="487"/>
    </location>
</feature>
<dbReference type="InterPro" id="IPR019734">
    <property type="entry name" value="TPR_rpt"/>
</dbReference>
<dbReference type="Proteomes" id="UP000245212">
    <property type="component" value="Unassembled WGS sequence"/>
</dbReference>
<dbReference type="SMART" id="SM00028">
    <property type="entry name" value="TPR"/>
    <property type="match status" value="4"/>
</dbReference>
<dbReference type="SUPFAM" id="SSF48452">
    <property type="entry name" value="TPR-like"/>
    <property type="match status" value="2"/>
</dbReference>
<dbReference type="PANTHER" id="PTHR12558">
    <property type="entry name" value="CELL DIVISION CYCLE 16,23,27"/>
    <property type="match status" value="1"/>
</dbReference>